<name>A0A944MFT2_9GAMM</name>
<protein>
    <submittedName>
        <fullName evidence="1">Uncharacterized protein</fullName>
    </submittedName>
</protein>
<reference evidence="1 2" key="1">
    <citation type="submission" date="2021-05" db="EMBL/GenBank/DDBJ databases">
        <title>Genetic and Functional Diversity in Clade A Lucinid endosymbionts from the Bahamas.</title>
        <authorList>
            <person name="Giani N.M."/>
            <person name="Engel A.S."/>
            <person name="Campbell B.J."/>
        </authorList>
    </citation>
    <scope>NUCLEOTIDE SEQUENCE [LARGE SCALE GENOMIC DNA]</scope>
    <source>
        <strain evidence="1">LUC16012Gg_MoonRockCtena</strain>
    </source>
</reference>
<proteinExistence type="predicted"/>
<evidence type="ECO:0000313" key="1">
    <source>
        <dbReference type="EMBL" id="MBT2990627.1"/>
    </source>
</evidence>
<dbReference type="EMBL" id="JAHHGM010000019">
    <property type="protein sequence ID" value="MBT2990627.1"/>
    <property type="molecule type" value="Genomic_DNA"/>
</dbReference>
<organism evidence="1 2">
    <name type="scientific">Candidatus Thiodiazotropha taylori</name>
    <dbReference type="NCBI Taxonomy" id="2792791"/>
    <lineage>
        <taxon>Bacteria</taxon>
        <taxon>Pseudomonadati</taxon>
        <taxon>Pseudomonadota</taxon>
        <taxon>Gammaproteobacteria</taxon>
        <taxon>Chromatiales</taxon>
        <taxon>Sedimenticolaceae</taxon>
        <taxon>Candidatus Thiodiazotropha</taxon>
    </lineage>
</organism>
<dbReference type="Proteomes" id="UP000770889">
    <property type="component" value="Unassembled WGS sequence"/>
</dbReference>
<dbReference type="AlphaFoldDB" id="A0A944MFT2"/>
<accession>A0A944MFT2</accession>
<comment type="caution">
    <text evidence="1">The sequence shown here is derived from an EMBL/GenBank/DDBJ whole genome shotgun (WGS) entry which is preliminary data.</text>
</comment>
<gene>
    <name evidence="1" type="ORF">KME65_16850</name>
</gene>
<sequence length="67" mass="7783">MIQFDRNDGWKIDAKKRLISHSCGFEAEFKGCEIYGIKHFPIEATIRDIRNMVVKAEEILSEANKKL</sequence>
<evidence type="ECO:0000313" key="2">
    <source>
        <dbReference type="Proteomes" id="UP000770889"/>
    </source>
</evidence>